<evidence type="ECO:0000259" key="1">
    <source>
        <dbReference type="Pfam" id="PF06742"/>
    </source>
</evidence>
<evidence type="ECO:0000313" key="3">
    <source>
        <dbReference type="EMBL" id="GHI27379.1"/>
    </source>
</evidence>
<comment type="caution">
    <text evidence="3">The sequence shown here is derived from an EMBL/GenBank/DDBJ whole genome shotgun (WGS) entry which is preliminary data.</text>
</comment>
<evidence type="ECO:0000259" key="2">
    <source>
        <dbReference type="Pfam" id="PF06863"/>
    </source>
</evidence>
<organism evidence="3 4">
    <name type="scientific">Streptomyces hydrogenans</name>
    <dbReference type="NCBI Taxonomy" id="1873719"/>
    <lineage>
        <taxon>Bacteria</taxon>
        <taxon>Bacillati</taxon>
        <taxon>Actinomycetota</taxon>
        <taxon>Actinomycetes</taxon>
        <taxon>Kitasatosporales</taxon>
        <taxon>Streptomycetaceae</taxon>
        <taxon>Streptomyces</taxon>
    </lineage>
</organism>
<dbReference type="PANTHER" id="PTHR36509:SF2">
    <property type="entry name" value="BLL3101 PROTEIN"/>
    <property type="match status" value="1"/>
</dbReference>
<dbReference type="InterPro" id="IPR010621">
    <property type="entry name" value="DUF1214"/>
</dbReference>
<keyword evidence="4" id="KW-1185">Reference proteome</keyword>
<dbReference type="Pfam" id="PF06742">
    <property type="entry name" value="DUF1214"/>
    <property type="match status" value="1"/>
</dbReference>
<proteinExistence type="predicted"/>
<accession>A0ABQ3PQV9</accession>
<feature type="domain" description="DUF1254" evidence="2">
    <location>
        <begin position="42"/>
        <end position="169"/>
    </location>
</feature>
<gene>
    <name evidence="3" type="ORF">Shyd_87500</name>
</gene>
<protein>
    <recommendedName>
        <fullName evidence="5">DUF1254 domain-containing protein</fullName>
    </recommendedName>
</protein>
<sequence>MAQDLERLAAEAYVYGFPLVFNLEQVRRFTEDGLGSLPPSPFNTFSHAAQLAGPEDDFVSINNDTVYSIAQMDLGGGAALLRVPDTDGRYYVLQFVDAWTNNFAYVGRRATGTGAGDFLLTPPDWNGEVPAGATRIASPTSVCSIVGRWACDGPDDLPAVAALQQALVLQAPPAGAGLPAPDPSAAADLVFFEKLRRWMRAFPPARAEREYQQRFAPLGLLDPGSPYASPAPELAQALRSGLKAGEEQVEHFTSHGSSPEQNGWKLTYHAFDYNLDHFGPGTVDDPQWIIQDRAEARAVRAAAARAGLWGNHGYEAAYAMTWNDGSGQALDGRRAYTLRFDVPPPVGAFWSVTMYDLPGYFLVANPIDRYSIGDRTPGLRYADDGSLTIHLGPDAPADPSQRANWLPTPAGPFRPILRMYQPQAAVFDGTFAVPPLTPEL</sequence>
<evidence type="ECO:0008006" key="5">
    <source>
        <dbReference type="Google" id="ProtNLM"/>
    </source>
</evidence>
<dbReference type="EMBL" id="BNDW01000117">
    <property type="protein sequence ID" value="GHI27379.1"/>
    <property type="molecule type" value="Genomic_DNA"/>
</dbReference>
<dbReference type="Gene3D" id="2.60.120.600">
    <property type="entry name" value="Domain of unknown function DUF1214, C-terminal domain"/>
    <property type="match status" value="1"/>
</dbReference>
<dbReference type="SUPFAM" id="SSF160935">
    <property type="entry name" value="VPA0735-like"/>
    <property type="match status" value="1"/>
</dbReference>
<reference evidence="3" key="1">
    <citation type="submission" date="2024-05" db="EMBL/GenBank/DDBJ databases">
        <title>Whole genome shotgun sequence of Streptomyces hydrogenans NBRC 13475.</title>
        <authorList>
            <person name="Komaki H."/>
            <person name="Tamura T."/>
        </authorList>
    </citation>
    <scope>NUCLEOTIDE SEQUENCE</scope>
    <source>
        <strain evidence="3">NBRC 13475</strain>
    </source>
</reference>
<dbReference type="InterPro" id="IPR037049">
    <property type="entry name" value="DUF1214_C_sf"/>
</dbReference>
<dbReference type="Gene3D" id="2.60.40.1610">
    <property type="entry name" value="Domain of unknown function DUF1254"/>
    <property type="match status" value="1"/>
</dbReference>
<dbReference type="InterPro" id="IPR037050">
    <property type="entry name" value="DUF1254_sf"/>
</dbReference>
<dbReference type="InterPro" id="IPR010679">
    <property type="entry name" value="DUF1254"/>
</dbReference>
<dbReference type="PANTHER" id="PTHR36509">
    <property type="entry name" value="BLL3101 PROTEIN"/>
    <property type="match status" value="1"/>
</dbReference>
<dbReference type="Pfam" id="PF06863">
    <property type="entry name" value="DUF1254"/>
    <property type="match status" value="1"/>
</dbReference>
<name>A0ABQ3PQV9_9ACTN</name>
<evidence type="ECO:0000313" key="4">
    <source>
        <dbReference type="Proteomes" id="UP001052739"/>
    </source>
</evidence>
<feature type="domain" description="DUF1214" evidence="1">
    <location>
        <begin position="315"/>
        <end position="423"/>
    </location>
</feature>
<dbReference type="RefSeq" id="WP_190221774.1">
    <property type="nucleotide sequence ID" value="NZ_BNBS01000005.1"/>
</dbReference>
<dbReference type="Proteomes" id="UP001052739">
    <property type="component" value="Unassembled WGS sequence"/>
</dbReference>